<feature type="compositionally biased region" description="Basic and acidic residues" evidence="1">
    <location>
        <begin position="21"/>
        <end position="30"/>
    </location>
</feature>
<feature type="region of interest" description="Disordered" evidence="1">
    <location>
        <begin position="1"/>
        <end position="48"/>
    </location>
</feature>
<accession>A0ABW3CLJ9</accession>
<feature type="compositionally biased region" description="Polar residues" evidence="1">
    <location>
        <begin position="1"/>
        <end position="10"/>
    </location>
</feature>
<reference evidence="3" key="1">
    <citation type="journal article" date="2019" name="Int. J. Syst. Evol. Microbiol.">
        <title>The Global Catalogue of Microorganisms (GCM) 10K type strain sequencing project: providing services to taxonomists for standard genome sequencing and annotation.</title>
        <authorList>
            <consortium name="The Broad Institute Genomics Platform"/>
            <consortium name="The Broad Institute Genome Sequencing Center for Infectious Disease"/>
            <person name="Wu L."/>
            <person name="Ma J."/>
        </authorList>
    </citation>
    <scope>NUCLEOTIDE SEQUENCE [LARGE SCALE GENOMIC DNA]</scope>
    <source>
        <strain evidence="3">JCM 31696</strain>
    </source>
</reference>
<sequence>MSYFTLTGNRPASEPGWTAHETGRTADPPHRTAPATRPEDTRHGIRRGLRYGITCARAAAPARSSGR</sequence>
<protein>
    <submittedName>
        <fullName evidence="2">Uncharacterized protein</fullName>
    </submittedName>
</protein>
<dbReference type="EMBL" id="JBHTIR010002968">
    <property type="protein sequence ID" value="MFD0854477.1"/>
    <property type="molecule type" value="Genomic_DNA"/>
</dbReference>
<proteinExistence type="predicted"/>
<keyword evidence="3" id="KW-1185">Reference proteome</keyword>
<name>A0ABW3CLJ9_9ACTN</name>
<comment type="caution">
    <text evidence="2">The sequence shown here is derived from an EMBL/GenBank/DDBJ whole genome shotgun (WGS) entry which is preliminary data.</text>
</comment>
<evidence type="ECO:0000256" key="1">
    <source>
        <dbReference type="SAM" id="MobiDB-lite"/>
    </source>
</evidence>
<dbReference type="Proteomes" id="UP001597083">
    <property type="component" value="Unassembled WGS sequence"/>
</dbReference>
<evidence type="ECO:0000313" key="2">
    <source>
        <dbReference type="EMBL" id="MFD0854477.1"/>
    </source>
</evidence>
<gene>
    <name evidence="2" type="ORF">ACFQ07_19735</name>
</gene>
<feature type="non-terminal residue" evidence="2">
    <location>
        <position position="67"/>
    </location>
</feature>
<evidence type="ECO:0000313" key="3">
    <source>
        <dbReference type="Proteomes" id="UP001597083"/>
    </source>
</evidence>
<organism evidence="2 3">
    <name type="scientific">Actinomadura adrarensis</name>
    <dbReference type="NCBI Taxonomy" id="1819600"/>
    <lineage>
        <taxon>Bacteria</taxon>
        <taxon>Bacillati</taxon>
        <taxon>Actinomycetota</taxon>
        <taxon>Actinomycetes</taxon>
        <taxon>Streptosporangiales</taxon>
        <taxon>Thermomonosporaceae</taxon>
        <taxon>Actinomadura</taxon>
    </lineage>
</organism>